<dbReference type="Proteomes" id="UP000177515">
    <property type="component" value="Chromosome 1"/>
</dbReference>
<dbReference type="EMBL" id="CP017754">
    <property type="protein sequence ID" value="AOZ07960.1"/>
    <property type="molecule type" value="Genomic_DNA"/>
</dbReference>
<keyword evidence="3" id="KW-0488">Methylation</keyword>
<feature type="transmembrane region" description="Helical" evidence="5">
    <location>
        <begin position="20"/>
        <end position="41"/>
    </location>
</feature>
<evidence type="ECO:0000256" key="4">
    <source>
        <dbReference type="RuleBase" id="RU000389"/>
    </source>
</evidence>
<dbReference type="NCBIfam" id="TIGR02532">
    <property type="entry name" value="IV_pilin_GFxxxE"/>
    <property type="match status" value="1"/>
</dbReference>
<protein>
    <recommendedName>
        <fullName evidence="8">Prepilin-type N-terminal cleavage/methylation domain-containing protein</fullName>
    </recommendedName>
</protein>
<dbReference type="InterPro" id="IPR045584">
    <property type="entry name" value="Pilin-like"/>
</dbReference>
<dbReference type="InterPro" id="IPR001082">
    <property type="entry name" value="Pilin"/>
</dbReference>
<keyword evidence="7" id="KW-1185">Reference proteome</keyword>
<reference evidence="6 7" key="1">
    <citation type="submission" date="2016-10" db="EMBL/GenBank/DDBJ databases">
        <title>Complete genome sequences of three Cupriavidus strains isolated from various Malaysian environments.</title>
        <authorList>
            <person name="Abdullah A.A.-A."/>
            <person name="Shafie N.A.H."/>
            <person name="Lau N.S."/>
        </authorList>
    </citation>
    <scope>NUCLEOTIDE SEQUENCE [LARGE SCALE GENOMIC DNA]</scope>
    <source>
        <strain evidence="6 7">USMAA1020</strain>
    </source>
</reference>
<gene>
    <name evidence="6" type="ORF">BKK80_04690</name>
</gene>
<dbReference type="PANTHER" id="PTHR30093">
    <property type="entry name" value="GENERAL SECRETION PATHWAY PROTEIN G"/>
    <property type="match status" value="1"/>
</dbReference>
<dbReference type="PRINTS" id="PR00813">
    <property type="entry name" value="BCTERIALGSPG"/>
</dbReference>
<keyword evidence="5" id="KW-0812">Transmembrane</keyword>
<evidence type="ECO:0008006" key="8">
    <source>
        <dbReference type="Google" id="ProtNLM"/>
    </source>
</evidence>
<proteinExistence type="inferred from homology"/>
<comment type="similarity">
    <text evidence="1 4">Belongs to the N-Me-Phe pilin family.</text>
</comment>
<evidence type="ECO:0000313" key="7">
    <source>
        <dbReference type="Proteomes" id="UP000177515"/>
    </source>
</evidence>
<name>A0ABN4TSW8_9BURK</name>
<dbReference type="InterPro" id="IPR000983">
    <property type="entry name" value="Bac_GSPG_pilin"/>
</dbReference>
<sequence>MQRVQQLKKLGRRAQKGFTLIELMIVVAIIGILAAIAIPQYQDYTQRSKANGAVAGLESFKTAIAMCSQEQGTLTGCNAGANNIPAIPAGTAADPLPKYVTAIASITNGVISATLEATDAAGAADTLTLTPTVNATNVTWVSTGTACDGGKRGLKC</sequence>
<keyword evidence="4" id="KW-0281">Fimbrium</keyword>
<dbReference type="Gene3D" id="3.30.700.10">
    <property type="entry name" value="Glycoprotein, Type 4 Pilin"/>
    <property type="match status" value="1"/>
</dbReference>
<evidence type="ECO:0000256" key="3">
    <source>
        <dbReference type="ARBA" id="ARBA00022481"/>
    </source>
</evidence>
<evidence type="ECO:0000256" key="2">
    <source>
        <dbReference type="ARBA" id="ARBA00011156"/>
    </source>
</evidence>
<evidence type="ECO:0000256" key="5">
    <source>
        <dbReference type="SAM" id="Phobius"/>
    </source>
</evidence>
<comment type="subunit">
    <text evidence="2">The pili are polar flexible filaments of about 5.4 nanometers diameter and 2.5 micrometers average length; they consist of only a single polypeptide chain arranged in a helical configuration of five subunits per turn in the assembled pilus.</text>
</comment>
<evidence type="ECO:0000256" key="1">
    <source>
        <dbReference type="ARBA" id="ARBA00005233"/>
    </source>
</evidence>
<dbReference type="RefSeq" id="WP_071070677.1">
    <property type="nucleotide sequence ID" value="NZ_CP017754.1"/>
</dbReference>
<dbReference type="PROSITE" id="PS00409">
    <property type="entry name" value="PROKAR_NTER_METHYL"/>
    <property type="match status" value="1"/>
</dbReference>
<dbReference type="PANTHER" id="PTHR30093:SF34">
    <property type="entry name" value="PREPILIN PEPTIDASE-DEPENDENT PROTEIN D"/>
    <property type="match status" value="1"/>
</dbReference>
<dbReference type="SUPFAM" id="SSF54523">
    <property type="entry name" value="Pili subunits"/>
    <property type="match status" value="1"/>
</dbReference>
<organism evidence="6 7">
    <name type="scientific">Cupriavidus malaysiensis</name>
    <dbReference type="NCBI Taxonomy" id="367825"/>
    <lineage>
        <taxon>Bacteria</taxon>
        <taxon>Pseudomonadati</taxon>
        <taxon>Pseudomonadota</taxon>
        <taxon>Betaproteobacteria</taxon>
        <taxon>Burkholderiales</taxon>
        <taxon>Burkholderiaceae</taxon>
        <taxon>Cupriavidus</taxon>
    </lineage>
</organism>
<evidence type="ECO:0000313" key="6">
    <source>
        <dbReference type="EMBL" id="AOZ07960.1"/>
    </source>
</evidence>
<dbReference type="Pfam" id="PF00114">
    <property type="entry name" value="Pilin"/>
    <property type="match status" value="1"/>
</dbReference>
<accession>A0ABN4TSW8</accession>
<dbReference type="Pfam" id="PF07963">
    <property type="entry name" value="N_methyl"/>
    <property type="match status" value="1"/>
</dbReference>
<dbReference type="InterPro" id="IPR012902">
    <property type="entry name" value="N_methyl_site"/>
</dbReference>
<keyword evidence="5" id="KW-1133">Transmembrane helix</keyword>
<keyword evidence="5" id="KW-0472">Membrane</keyword>